<sequence>MSRVEQFKKLDLERIVFIGRTFEEYLDMFSLSVEALKGKKIFDCTAGACSFTAVGNKTGLGVTACDIASYFLMRT</sequence>
<protein>
    <submittedName>
        <fullName evidence="1">Uncharacterized protein</fullName>
    </submittedName>
</protein>
<reference evidence="1" key="1">
    <citation type="submission" date="2023-06" db="EMBL/GenBank/DDBJ databases">
        <title>Draft Genome Sequences of Representative Paenibacillus Polymyxa, Bacillus cereus, Fictibacillus sp., and Brevibacillus agri Strains Isolated from Amazonian Dark Earth.</title>
        <authorList>
            <person name="Pellegrinetti T.A."/>
            <person name="Cunha I.C.M."/>
            <person name="Chaves M.G."/>
            <person name="Freitas A.S."/>
            <person name="Silva A.V.R."/>
            <person name="Tsai S.M."/>
            <person name="Mendes L.W."/>
        </authorList>
    </citation>
    <scope>NUCLEOTIDE SEQUENCE</scope>
    <source>
        <strain evidence="1">CENA-BCM004</strain>
    </source>
</reference>
<name>A0ABT8EAL7_9BACL</name>
<accession>A0ABT8EAL7</accession>
<gene>
    <name evidence="1" type="ORF">QYF49_18530</name>
</gene>
<proteinExistence type="predicted"/>
<keyword evidence="2" id="KW-1185">Reference proteome</keyword>
<comment type="caution">
    <text evidence="1">The sequence shown here is derived from an EMBL/GenBank/DDBJ whole genome shotgun (WGS) entry which is preliminary data.</text>
</comment>
<evidence type="ECO:0000313" key="2">
    <source>
        <dbReference type="Proteomes" id="UP001168694"/>
    </source>
</evidence>
<dbReference type="RefSeq" id="WP_290401093.1">
    <property type="nucleotide sequence ID" value="NZ_JAUHLN010000004.1"/>
</dbReference>
<organism evidence="1 2">
    <name type="scientific">Fictibacillus terranigra</name>
    <dbReference type="NCBI Taxonomy" id="3058424"/>
    <lineage>
        <taxon>Bacteria</taxon>
        <taxon>Bacillati</taxon>
        <taxon>Bacillota</taxon>
        <taxon>Bacilli</taxon>
        <taxon>Bacillales</taxon>
        <taxon>Fictibacillaceae</taxon>
        <taxon>Fictibacillus</taxon>
    </lineage>
</organism>
<dbReference type="EMBL" id="JAUHLN010000004">
    <property type="protein sequence ID" value="MDN4074971.1"/>
    <property type="molecule type" value="Genomic_DNA"/>
</dbReference>
<evidence type="ECO:0000313" key="1">
    <source>
        <dbReference type="EMBL" id="MDN4074971.1"/>
    </source>
</evidence>
<dbReference type="Proteomes" id="UP001168694">
    <property type="component" value="Unassembled WGS sequence"/>
</dbReference>